<reference evidence="1" key="1">
    <citation type="journal article" date="2021" name="PeerJ">
        <title>Extensive microbial diversity within the chicken gut microbiome revealed by metagenomics and culture.</title>
        <authorList>
            <person name="Gilroy R."/>
            <person name="Ravi A."/>
            <person name="Getino M."/>
            <person name="Pursley I."/>
            <person name="Horton D.L."/>
            <person name="Alikhan N.F."/>
            <person name="Baker D."/>
            <person name="Gharbi K."/>
            <person name="Hall N."/>
            <person name="Watson M."/>
            <person name="Adriaenssens E.M."/>
            <person name="Foster-Nyarko E."/>
            <person name="Jarju S."/>
            <person name="Secka A."/>
            <person name="Antonio M."/>
            <person name="Oren A."/>
            <person name="Chaudhuri R.R."/>
            <person name="La Ragione R."/>
            <person name="Hildebrand F."/>
            <person name="Pallen M.J."/>
        </authorList>
    </citation>
    <scope>NUCLEOTIDE SEQUENCE</scope>
    <source>
        <strain evidence="1">ChiSjej5B23-2810</strain>
    </source>
</reference>
<organism evidence="1 2">
    <name type="scientific">Candidatus Faecalibacterium faecigallinarum</name>
    <dbReference type="NCBI Taxonomy" id="2838577"/>
    <lineage>
        <taxon>Bacteria</taxon>
        <taxon>Bacillati</taxon>
        <taxon>Bacillota</taxon>
        <taxon>Clostridia</taxon>
        <taxon>Eubacteriales</taxon>
        <taxon>Oscillospiraceae</taxon>
        <taxon>Faecalibacterium</taxon>
    </lineage>
</organism>
<reference evidence="1" key="2">
    <citation type="submission" date="2021-04" db="EMBL/GenBank/DDBJ databases">
        <authorList>
            <person name="Gilroy R."/>
        </authorList>
    </citation>
    <scope>NUCLEOTIDE SEQUENCE</scope>
    <source>
        <strain evidence="1">ChiSjej5B23-2810</strain>
    </source>
</reference>
<name>A0A9D2T4G3_9FIRM</name>
<comment type="caution">
    <text evidence="1">The sequence shown here is derived from an EMBL/GenBank/DDBJ whole genome shotgun (WGS) entry which is preliminary data.</text>
</comment>
<dbReference type="AlphaFoldDB" id="A0A9D2T4G3"/>
<protein>
    <submittedName>
        <fullName evidence="1">Uncharacterized protein</fullName>
    </submittedName>
</protein>
<sequence length="85" mass="9757">MVKEVTAQVGKLGGYFFLFFKDLNEQTDNANDQNAGLNKIGICDHCQPPFLYDQEAKKRPRFERGTHRLPFIDNTHQKNTITASK</sequence>
<accession>A0A9D2T4G3</accession>
<proteinExistence type="predicted"/>
<dbReference type="EMBL" id="DWWN01000007">
    <property type="protein sequence ID" value="HJC44700.1"/>
    <property type="molecule type" value="Genomic_DNA"/>
</dbReference>
<gene>
    <name evidence="1" type="ORF">H9703_00950</name>
</gene>
<evidence type="ECO:0000313" key="1">
    <source>
        <dbReference type="EMBL" id="HJC44700.1"/>
    </source>
</evidence>
<evidence type="ECO:0000313" key="2">
    <source>
        <dbReference type="Proteomes" id="UP000823906"/>
    </source>
</evidence>
<dbReference type="Proteomes" id="UP000823906">
    <property type="component" value="Unassembled WGS sequence"/>
</dbReference>